<reference evidence="2" key="2">
    <citation type="submission" date="2019-07" db="EMBL/GenBank/DDBJ databases">
        <authorList>
            <person name="Yang Y."/>
            <person name="Bocs S."/>
            <person name="Baudouin L."/>
        </authorList>
    </citation>
    <scope>NUCLEOTIDE SEQUENCE</scope>
    <source>
        <tissue evidence="2">Spear leaf of Hainan Tall coconut</tissue>
    </source>
</reference>
<evidence type="ECO:0000313" key="2">
    <source>
        <dbReference type="EMBL" id="KAG1330594.1"/>
    </source>
</evidence>
<evidence type="ECO:0000313" key="3">
    <source>
        <dbReference type="Proteomes" id="UP000797356"/>
    </source>
</evidence>
<dbReference type="Proteomes" id="UP000797356">
    <property type="component" value="Chromosome 2"/>
</dbReference>
<dbReference type="EMBL" id="CM017873">
    <property type="protein sequence ID" value="KAG1330594.1"/>
    <property type="molecule type" value="Genomic_DNA"/>
</dbReference>
<proteinExistence type="predicted"/>
<dbReference type="PANTHER" id="PTHR33333">
    <property type="entry name" value="ERYTHROCYTE MEMBRANE PROTEIN 1-LIKE"/>
    <property type="match status" value="1"/>
</dbReference>
<accession>A0A8K0HYJ9</accession>
<dbReference type="AlphaFoldDB" id="A0A8K0HYJ9"/>
<name>A0A8K0HYJ9_COCNU</name>
<comment type="caution">
    <text evidence="2">The sequence shown here is derived from an EMBL/GenBank/DDBJ whole genome shotgun (WGS) entry which is preliminary data.</text>
</comment>
<evidence type="ECO:0000256" key="1">
    <source>
        <dbReference type="SAM" id="MobiDB-lite"/>
    </source>
</evidence>
<gene>
    <name evidence="2" type="ORF">COCNU_02G005620</name>
</gene>
<sequence length="85" mass="8198">MEGKGVAGGGGGGDGKKGGAGGGQGGGGGGYSAKLGSGSSCGGVEFKNEGMMKAPGADGYISREEFEKNPRAFFRALHEGGKRGN</sequence>
<feature type="region of interest" description="Disordered" evidence="1">
    <location>
        <begin position="1"/>
        <end position="34"/>
    </location>
</feature>
<protein>
    <submittedName>
        <fullName evidence="2">Uncharacterized protein</fullName>
    </submittedName>
</protein>
<organism evidence="2 3">
    <name type="scientific">Cocos nucifera</name>
    <name type="common">Coconut palm</name>
    <dbReference type="NCBI Taxonomy" id="13894"/>
    <lineage>
        <taxon>Eukaryota</taxon>
        <taxon>Viridiplantae</taxon>
        <taxon>Streptophyta</taxon>
        <taxon>Embryophyta</taxon>
        <taxon>Tracheophyta</taxon>
        <taxon>Spermatophyta</taxon>
        <taxon>Magnoliopsida</taxon>
        <taxon>Liliopsida</taxon>
        <taxon>Arecaceae</taxon>
        <taxon>Arecoideae</taxon>
        <taxon>Cocoseae</taxon>
        <taxon>Attaleinae</taxon>
        <taxon>Cocos</taxon>
    </lineage>
</organism>
<reference evidence="2" key="1">
    <citation type="journal article" date="2017" name="Gigascience">
        <title>The genome draft of coconut (Cocos nucifera).</title>
        <authorList>
            <person name="Xiao Y."/>
            <person name="Xu P."/>
            <person name="Fan H."/>
            <person name="Baudouin L."/>
            <person name="Xia W."/>
            <person name="Bocs S."/>
            <person name="Xu J."/>
            <person name="Li Q."/>
            <person name="Guo A."/>
            <person name="Zhou L."/>
            <person name="Li J."/>
            <person name="Wu Y."/>
            <person name="Ma Z."/>
            <person name="Armero A."/>
            <person name="Issali A.E."/>
            <person name="Liu N."/>
            <person name="Peng M."/>
            <person name="Yang Y."/>
        </authorList>
    </citation>
    <scope>NUCLEOTIDE SEQUENCE</scope>
    <source>
        <tissue evidence="2">Spear leaf of Hainan Tall coconut</tissue>
    </source>
</reference>
<dbReference type="OrthoDB" id="786584at2759"/>
<feature type="compositionally biased region" description="Gly residues" evidence="1">
    <location>
        <begin position="1"/>
        <end position="31"/>
    </location>
</feature>
<dbReference type="PANTHER" id="PTHR33333:SF39">
    <property type="entry name" value="HIG1 DOMAIN-CONTAINING PROTEIN"/>
    <property type="match status" value="1"/>
</dbReference>
<dbReference type="InterPro" id="IPR039926">
    <property type="entry name" value="Egg_app_1"/>
</dbReference>
<keyword evidence="3" id="KW-1185">Reference proteome</keyword>